<evidence type="ECO:0000256" key="2">
    <source>
        <dbReference type="ARBA" id="ARBA00007613"/>
    </source>
</evidence>
<evidence type="ECO:0000256" key="1">
    <source>
        <dbReference type="ARBA" id="ARBA00004442"/>
    </source>
</evidence>
<dbReference type="SUPFAM" id="SSF56954">
    <property type="entry name" value="Outer membrane efflux proteins (OEP)"/>
    <property type="match status" value="1"/>
</dbReference>
<dbReference type="Proteomes" id="UP000198657">
    <property type="component" value="Unassembled WGS sequence"/>
</dbReference>
<keyword evidence="9" id="KW-1185">Reference proteome</keyword>
<comment type="similarity">
    <text evidence="2">Belongs to the outer membrane factor (OMF) (TC 1.B.17) family.</text>
</comment>
<dbReference type="GO" id="GO:1990281">
    <property type="term" value="C:efflux pump complex"/>
    <property type="evidence" value="ECO:0007669"/>
    <property type="project" value="TreeGrafter"/>
</dbReference>
<accession>A0A1H8IQD3</accession>
<evidence type="ECO:0000256" key="5">
    <source>
        <dbReference type="ARBA" id="ARBA00022692"/>
    </source>
</evidence>
<evidence type="ECO:0000256" key="3">
    <source>
        <dbReference type="ARBA" id="ARBA00022448"/>
    </source>
</evidence>
<dbReference type="InterPro" id="IPR051906">
    <property type="entry name" value="TolC-like"/>
</dbReference>
<evidence type="ECO:0000256" key="7">
    <source>
        <dbReference type="ARBA" id="ARBA00023237"/>
    </source>
</evidence>
<dbReference type="AlphaFoldDB" id="A0A1H8IQD3"/>
<evidence type="ECO:0000256" key="4">
    <source>
        <dbReference type="ARBA" id="ARBA00022452"/>
    </source>
</evidence>
<dbReference type="PANTHER" id="PTHR30026:SF20">
    <property type="entry name" value="OUTER MEMBRANE PROTEIN TOLC"/>
    <property type="match status" value="1"/>
</dbReference>
<dbReference type="PANTHER" id="PTHR30026">
    <property type="entry name" value="OUTER MEMBRANE PROTEIN TOLC"/>
    <property type="match status" value="1"/>
</dbReference>
<dbReference type="GO" id="GO:0015562">
    <property type="term" value="F:efflux transmembrane transporter activity"/>
    <property type="evidence" value="ECO:0007669"/>
    <property type="project" value="InterPro"/>
</dbReference>
<reference evidence="9" key="1">
    <citation type="submission" date="2016-10" db="EMBL/GenBank/DDBJ databases">
        <authorList>
            <person name="Varghese N."/>
            <person name="Submissions S."/>
        </authorList>
    </citation>
    <scope>NUCLEOTIDE SEQUENCE [LARGE SCALE GENOMIC DNA]</scope>
    <source>
        <strain evidence="9">CGMCC 1.8704</strain>
    </source>
</reference>
<name>A0A1H8IQD3_9FLAO</name>
<dbReference type="GO" id="GO:0009279">
    <property type="term" value="C:cell outer membrane"/>
    <property type="evidence" value="ECO:0007669"/>
    <property type="project" value="UniProtKB-SubCell"/>
</dbReference>
<keyword evidence="6" id="KW-0472">Membrane</keyword>
<keyword evidence="3" id="KW-0813">Transport</keyword>
<gene>
    <name evidence="8" type="ORF">SAMN04487942_0659</name>
</gene>
<dbReference type="Pfam" id="PF02321">
    <property type="entry name" value="OEP"/>
    <property type="match status" value="2"/>
</dbReference>
<keyword evidence="5" id="KW-0812">Transmembrane</keyword>
<dbReference type="Gene3D" id="1.20.1600.10">
    <property type="entry name" value="Outer membrane efflux proteins (OEP)"/>
    <property type="match status" value="1"/>
</dbReference>
<evidence type="ECO:0000313" key="9">
    <source>
        <dbReference type="Proteomes" id="UP000198657"/>
    </source>
</evidence>
<protein>
    <submittedName>
        <fullName evidence="8">Outer membrane protein</fullName>
    </submittedName>
</protein>
<comment type="subcellular location">
    <subcellularLocation>
        <location evidence="1">Cell outer membrane</location>
    </subcellularLocation>
</comment>
<evidence type="ECO:0000313" key="8">
    <source>
        <dbReference type="EMBL" id="SEN70609.1"/>
    </source>
</evidence>
<dbReference type="EMBL" id="FODN01000001">
    <property type="protein sequence ID" value="SEN70609.1"/>
    <property type="molecule type" value="Genomic_DNA"/>
</dbReference>
<sequence length="489" mass="54415">MQLYCAFIQKYMKKRSFLSLITMLICCVTIQAQSKKWTLEECVKYAIQNNISIKQSELDSKTALIDKKGAVGNFLPSLNASASHSWNIGLNQDITTGLLQNQTTQFTSAGANVGIDIYKGLQNQNTLRKANLSIVAAKYQLLKMQEDIALNVANAFLQVLFNKENLKVQKQQLGINEKQYARSEELVKAGSIPRGDLLDVKATVALNNQNVIAADNALLISKLSLAQLLQLKDFENFDVVDDTDVKDENNILAQTPNAIYDKALEGRTELKIARTNLEIAQKNVAIAKGAFQPTLQGFYSFSSRVGYSDRVVGFQPNTSNPTSVVGYVEGTNQNVLQNNFSPVLGKALPFFDQFSDNKGHSFGAQLSIPIFNGFSVRNNVERSKVSLERSKIALEQQDLDLQRNVFTAFADAKGALNAYESSVVALEARQGAYDYAKEKYAVGLMNSFDFNQSQTLLTNAQSEVLRTKYDYIFKIKILEFYFGIPLIKN</sequence>
<dbReference type="GO" id="GO:0015288">
    <property type="term" value="F:porin activity"/>
    <property type="evidence" value="ECO:0007669"/>
    <property type="project" value="TreeGrafter"/>
</dbReference>
<organism evidence="8 9">
    <name type="scientific">Flavobacterium sinopsychrotolerans</name>
    <dbReference type="NCBI Taxonomy" id="604089"/>
    <lineage>
        <taxon>Bacteria</taxon>
        <taxon>Pseudomonadati</taxon>
        <taxon>Bacteroidota</taxon>
        <taxon>Flavobacteriia</taxon>
        <taxon>Flavobacteriales</taxon>
        <taxon>Flavobacteriaceae</taxon>
        <taxon>Flavobacterium</taxon>
    </lineage>
</organism>
<dbReference type="InterPro" id="IPR003423">
    <property type="entry name" value="OMP_efflux"/>
</dbReference>
<dbReference type="STRING" id="604089.SAMN04487942_0659"/>
<keyword evidence="4" id="KW-1134">Transmembrane beta strand</keyword>
<proteinExistence type="inferred from homology"/>
<evidence type="ECO:0000256" key="6">
    <source>
        <dbReference type="ARBA" id="ARBA00023136"/>
    </source>
</evidence>
<keyword evidence="7" id="KW-0998">Cell outer membrane</keyword>